<evidence type="ECO:0000313" key="2">
    <source>
        <dbReference type="Proteomes" id="UP000030663"/>
    </source>
</evidence>
<gene>
    <name evidence="1" type="ORF">FOQG_03524</name>
</gene>
<dbReference type="AlphaFoldDB" id="X0CQS0"/>
<sequence length="64" mass="7316">MNADNALVKVFKDMLFQEMAFLSQVIRGTERSPAVEFGGFGGPLRNVPTNRRGTDLRRRRMIMD</sequence>
<organism evidence="1 2">
    <name type="scientific">Fusarium oxysporum f. sp. raphani 54005</name>
    <dbReference type="NCBI Taxonomy" id="1089458"/>
    <lineage>
        <taxon>Eukaryota</taxon>
        <taxon>Fungi</taxon>
        <taxon>Dikarya</taxon>
        <taxon>Ascomycota</taxon>
        <taxon>Pezizomycotina</taxon>
        <taxon>Sordariomycetes</taxon>
        <taxon>Hypocreomycetidae</taxon>
        <taxon>Hypocreales</taxon>
        <taxon>Nectriaceae</taxon>
        <taxon>Fusarium</taxon>
        <taxon>Fusarium oxysporum species complex</taxon>
    </lineage>
</organism>
<dbReference type="Proteomes" id="UP000030663">
    <property type="component" value="Unassembled WGS sequence"/>
</dbReference>
<name>X0CQS0_FUSOX</name>
<dbReference type="HOGENOM" id="CLU_2867755_0_0_1"/>
<proteinExistence type="predicted"/>
<reference evidence="1 2" key="1">
    <citation type="submission" date="2011-11" db="EMBL/GenBank/DDBJ databases">
        <title>The Genome Sequence of Fusarium oxysporum PHW815.</title>
        <authorList>
            <consortium name="The Broad Institute Genome Sequencing Platform"/>
            <person name="Ma L.-J."/>
            <person name="Gale L.R."/>
            <person name="Schwartz D.C."/>
            <person name="Zhou S."/>
            <person name="Corby-Kistler H."/>
            <person name="Young S.K."/>
            <person name="Zeng Q."/>
            <person name="Gargeya S."/>
            <person name="Fitzgerald M."/>
            <person name="Haas B."/>
            <person name="Abouelleil A."/>
            <person name="Alvarado L."/>
            <person name="Arachchi H.M."/>
            <person name="Berlin A."/>
            <person name="Brown A."/>
            <person name="Chapman S.B."/>
            <person name="Chen Z."/>
            <person name="Dunbar C."/>
            <person name="Freedman E."/>
            <person name="Gearin G."/>
            <person name="Goldberg J."/>
            <person name="Griggs A."/>
            <person name="Gujja S."/>
            <person name="Heiman D."/>
            <person name="Howarth C."/>
            <person name="Larson L."/>
            <person name="Lui A."/>
            <person name="MacDonald P.J.P."/>
            <person name="Montmayeur A."/>
            <person name="Murphy C."/>
            <person name="Neiman D."/>
            <person name="Pearson M."/>
            <person name="Priest M."/>
            <person name="Roberts A."/>
            <person name="Saif S."/>
            <person name="Shea T."/>
            <person name="Shenoy N."/>
            <person name="Sisk P."/>
            <person name="Stolte C."/>
            <person name="Sykes S."/>
            <person name="Wortman J."/>
            <person name="Nusbaum C."/>
            <person name="Birren B."/>
        </authorList>
    </citation>
    <scope>NUCLEOTIDE SEQUENCE [LARGE SCALE GENOMIC DNA]</scope>
    <source>
        <strain evidence="1 2">54005</strain>
    </source>
</reference>
<accession>X0CQS0</accession>
<keyword evidence="2" id="KW-1185">Reference proteome</keyword>
<dbReference type="EMBL" id="JH658365">
    <property type="protein sequence ID" value="EXK96516.1"/>
    <property type="molecule type" value="Genomic_DNA"/>
</dbReference>
<evidence type="ECO:0000313" key="1">
    <source>
        <dbReference type="EMBL" id="EXK96516.1"/>
    </source>
</evidence>
<protein>
    <submittedName>
        <fullName evidence="1">Uncharacterized protein</fullName>
    </submittedName>
</protein>